<accession>A0AAD7X4U7</accession>
<keyword evidence="3" id="KW-1185">Reference proteome</keyword>
<organism evidence="2 3">
    <name type="scientific">Trametes cubensis</name>
    <dbReference type="NCBI Taxonomy" id="1111947"/>
    <lineage>
        <taxon>Eukaryota</taxon>
        <taxon>Fungi</taxon>
        <taxon>Dikarya</taxon>
        <taxon>Basidiomycota</taxon>
        <taxon>Agaricomycotina</taxon>
        <taxon>Agaricomycetes</taxon>
        <taxon>Polyporales</taxon>
        <taxon>Polyporaceae</taxon>
        <taxon>Trametes</taxon>
    </lineage>
</organism>
<evidence type="ECO:0000313" key="3">
    <source>
        <dbReference type="Proteomes" id="UP001215151"/>
    </source>
</evidence>
<comment type="caution">
    <text evidence="2">The sequence shown here is derived from an EMBL/GenBank/DDBJ whole genome shotgun (WGS) entry which is preliminary data.</text>
</comment>
<feature type="region of interest" description="Disordered" evidence="1">
    <location>
        <begin position="163"/>
        <end position="192"/>
    </location>
</feature>
<name>A0AAD7X4U7_9APHY</name>
<evidence type="ECO:0000256" key="1">
    <source>
        <dbReference type="SAM" id="MobiDB-lite"/>
    </source>
</evidence>
<proteinExistence type="predicted"/>
<dbReference type="EMBL" id="JAPEVG010000415">
    <property type="protein sequence ID" value="KAJ8463123.1"/>
    <property type="molecule type" value="Genomic_DNA"/>
</dbReference>
<reference evidence="2" key="1">
    <citation type="submission" date="2022-11" db="EMBL/GenBank/DDBJ databases">
        <title>Genome Sequence of Cubamyces cubensis.</title>
        <authorList>
            <person name="Buettner E."/>
        </authorList>
    </citation>
    <scope>NUCLEOTIDE SEQUENCE</scope>
    <source>
        <strain evidence="2">MPL-01</strain>
    </source>
</reference>
<protein>
    <submittedName>
        <fullName evidence="2">Uncharacterized protein</fullName>
    </submittedName>
</protein>
<evidence type="ECO:0000313" key="2">
    <source>
        <dbReference type="EMBL" id="KAJ8463123.1"/>
    </source>
</evidence>
<gene>
    <name evidence="2" type="ORF">ONZ51_g10453</name>
</gene>
<dbReference type="AlphaFoldDB" id="A0AAD7X4U7"/>
<feature type="compositionally biased region" description="Low complexity" evidence="1">
    <location>
        <begin position="168"/>
        <end position="177"/>
    </location>
</feature>
<sequence length="192" mass="22268">MTTIYVRKKIYYYGFAPTYEQCKEYFQKYKPNYSPNEVRDINNIHDFLDNKVYIVGFIVDDIRKRITKVFRFEDQNPSFFVTSKLCNRKDALAPWWPIIAFARLHPRGSLGTEDIKERLAEKAEMVSTRLVEFVRGLLNSEEEPSWHIDAIEAPGRRNGIGEVRRRAAAQASSTQTTDVDNGTSSPDPHWTA</sequence>
<dbReference type="Proteomes" id="UP001215151">
    <property type="component" value="Unassembled WGS sequence"/>
</dbReference>